<dbReference type="GO" id="GO:0005737">
    <property type="term" value="C:cytoplasm"/>
    <property type="evidence" value="ECO:0007669"/>
    <property type="project" value="UniProtKB-SubCell"/>
</dbReference>
<keyword evidence="5 7" id="KW-0560">Oxidoreductase</keyword>
<dbReference type="Gene3D" id="3.30.360.10">
    <property type="entry name" value="Dihydrodipicolinate Reductase, domain 2"/>
    <property type="match status" value="1"/>
</dbReference>
<dbReference type="RefSeq" id="WP_124027716.1">
    <property type="nucleotide sequence ID" value="NZ_JBHRSN010000006.1"/>
</dbReference>
<dbReference type="SUPFAM" id="SSF55347">
    <property type="entry name" value="Glyceraldehyde-3-phosphate dehydrogenase-like, C-terminal domain"/>
    <property type="match status" value="1"/>
</dbReference>
<dbReference type="PANTHER" id="PTHR32338">
    <property type="entry name" value="N-ACETYL-GAMMA-GLUTAMYL-PHOSPHATE REDUCTASE, CHLOROPLASTIC-RELATED-RELATED"/>
    <property type="match status" value="1"/>
</dbReference>
<evidence type="ECO:0000256" key="6">
    <source>
        <dbReference type="ARBA" id="ARBA00050557"/>
    </source>
</evidence>
<comment type="similarity">
    <text evidence="7">Belongs to the NAGSA dehydrogenase family. Type 1 subfamily.</text>
</comment>
<dbReference type="OrthoDB" id="9801289at2"/>
<gene>
    <name evidence="7" type="primary">argC</name>
    <name evidence="10" type="ORF">DRW07_09685</name>
</gene>
<dbReference type="EC" id="1.2.1.38" evidence="7"/>
<dbReference type="EMBL" id="RPOK01000003">
    <property type="protein sequence ID" value="RPJ66357.1"/>
    <property type="molecule type" value="Genomic_DNA"/>
</dbReference>
<dbReference type="GO" id="GO:0070401">
    <property type="term" value="F:NADP+ binding"/>
    <property type="evidence" value="ECO:0007669"/>
    <property type="project" value="InterPro"/>
</dbReference>
<keyword evidence="4 7" id="KW-0521">NADP</keyword>
<dbReference type="PANTHER" id="PTHR32338:SF10">
    <property type="entry name" value="N-ACETYL-GAMMA-GLUTAMYL-PHOSPHATE REDUCTASE, CHLOROPLASTIC-RELATED"/>
    <property type="match status" value="1"/>
</dbReference>
<accession>A0A3N5XYS9</accession>
<evidence type="ECO:0000256" key="7">
    <source>
        <dbReference type="HAMAP-Rule" id="MF_00150"/>
    </source>
</evidence>
<proteinExistence type="inferred from homology"/>
<dbReference type="InterPro" id="IPR036291">
    <property type="entry name" value="NAD(P)-bd_dom_sf"/>
</dbReference>
<evidence type="ECO:0000256" key="2">
    <source>
        <dbReference type="ARBA" id="ARBA00022571"/>
    </source>
</evidence>
<evidence type="ECO:0000256" key="3">
    <source>
        <dbReference type="ARBA" id="ARBA00022605"/>
    </source>
</evidence>
<dbReference type="InterPro" id="IPR058924">
    <property type="entry name" value="AGPR_dimerisation_dom"/>
</dbReference>
<comment type="function">
    <text evidence="7">Catalyzes the NADPH-dependent reduction of N-acetyl-5-glutamyl phosphate to yield N-acetyl-L-glutamate 5-semialdehyde.</text>
</comment>
<comment type="catalytic activity">
    <reaction evidence="6 7">
        <text>N-acetyl-L-glutamate 5-semialdehyde + phosphate + NADP(+) = N-acetyl-L-glutamyl 5-phosphate + NADPH + H(+)</text>
        <dbReference type="Rhea" id="RHEA:21588"/>
        <dbReference type="ChEBI" id="CHEBI:15378"/>
        <dbReference type="ChEBI" id="CHEBI:29123"/>
        <dbReference type="ChEBI" id="CHEBI:43474"/>
        <dbReference type="ChEBI" id="CHEBI:57783"/>
        <dbReference type="ChEBI" id="CHEBI:57936"/>
        <dbReference type="ChEBI" id="CHEBI:58349"/>
        <dbReference type="EC" id="1.2.1.38"/>
    </reaction>
</comment>
<keyword evidence="3 7" id="KW-0028">Amino-acid biosynthesis</keyword>
<evidence type="ECO:0000256" key="4">
    <source>
        <dbReference type="ARBA" id="ARBA00022857"/>
    </source>
</evidence>
<name>A0A3N5XYS9_9ALTE</name>
<evidence type="ECO:0000256" key="8">
    <source>
        <dbReference type="PROSITE-ProRule" id="PRU10010"/>
    </source>
</evidence>
<dbReference type="SUPFAM" id="SSF51735">
    <property type="entry name" value="NAD(P)-binding Rossmann-fold domains"/>
    <property type="match status" value="1"/>
</dbReference>
<dbReference type="HAMAP" id="MF_00150">
    <property type="entry name" value="ArgC_type1"/>
    <property type="match status" value="1"/>
</dbReference>
<comment type="pathway">
    <text evidence="1 7">Amino-acid biosynthesis; L-arginine biosynthesis; N(2)-acetyl-L-ornithine from L-glutamate: step 3/4.</text>
</comment>
<dbReference type="CDD" id="cd17895">
    <property type="entry name" value="AGPR_1_N"/>
    <property type="match status" value="1"/>
</dbReference>
<dbReference type="InterPro" id="IPR000706">
    <property type="entry name" value="AGPR_type-1"/>
</dbReference>
<dbReference type="Pfam" id="PF01118">
    <property type="entry name" value="Semialdhyde_dh"/>
    <property type="match status" value="1"/>
</dbReference>
<comment type="caution">
    <text evidence="10">The sequence shown here is derived from an EMBL/GenBank/DDBJ whole genome shotgun (WGS) entry which is preliminary data.</text>
</comment>
<feature type="active site" evidence="7 8">
    <location>
        <position position="156"/>
    </location>
</feature>
<sequence length="341" mass="36615">MVKTVIFGASGYTGAELVKLVSQHPKLTLNGLYVSPNSLDADKDIAELHPGLSHLKGHKVKATAAHELVYIAKENDVILLATPHEASHDWTASLLGSNAVVYDLSAAFRLSDTNAYQTHYGFTHQHSELLAQATYGLAEHFANDIANASLIALPGCYPTASLMALMPLVDANVLCQSTLPVINATSGVSGAGRKASLANSYCEVSLQAYGVFTHRHTPEIAQYLNREVIFTPHLGNFKRGILATITAKLTPGVSQADIDALYTACYARCPLIRFQSKPTRVDDVANTPFCDLYWQVQASNNHIIITSAIDNVLKGAASQAIQCVNLRNGWDVTTGLLGALS</sequence>
<dbReference type="GO" id="GO:0006526">
    <property type="term" value="P:L-arginine biosynthetic process"/>
    <property type="evidence" value="ECO:0007669"/>
    <property type="project" value="UniProtKB-UniRule"/>
</dbReference>
<dbReference type="Proteomes" id="UP000275281">
    <property type="component" value="Unassembled WGS sequence"/>
</dbReference>
<dbReference type="SMART" id="SM00859">
    <property type="entry name" value="Semialdhyde_dh"/>
    <property type="match status" value="1"/>
</dbReference>
<dbReference type="InterPro" id="IPR000534">
    <property type="entry name" value="Semialdehyde_DH_NAD-bd"/>
</dbReference>
<evidence type="ECO:0000256" key="5">
    <source>
        <dbReference type="ARBA" id="ARBA00023002"/>
    </source>
</evidence>
<dbReference type="NCBIfam" id="TIGR01850">
    <property type="entry name" value="argC"/>
    <property type="match status" value="1"/>
</dbReference>
<dbReference type="UniPathway" id="UPA00068">
    <property type="reaction ID" value="UER00108"/>
</dbReference>
<evidence type="ECO:0000259" key="9">
    <source>
        <dbReference type="SMART" id="SM00859"/>
    </source>
</evidence>
<dbReference type="Gene3D" id="3.40.50.720">
    <property type="entry name" value="NAD(P)-binding Rossmann-like Domain"/>
    <property type="match status" value="1"/>
</dbReference>
<dbReference type="GO" id="GO:0003942">
    <property type="term" value="F:N-acetyl-gamma-glutamyl-phosphate reductase activity"/>
    <property type="evidence" value="ECO:0007669"/>
    <property type="project" value="UniProtKB-UniRule"/>
</dbReference>
<evidence type="ECO:0000256" key="1">
    <source>
        <dbReference type="ARBA" id="ARBA00004862"/>
    </source>
</evidence>
<comment type="subcellular location">
    <subcellularLocation>
        <location evidence="7">Cytoplasm</location>
    </subcellularLocation>
</comment>
<dbReference type="GO" id="GO:0051287">
    <property type="term" value="F:NAD binding"/>
    <property type="evidence" value="ECO:0007669"/>
    <property type="project" value="InterPro"/>
</dbReference>
<evidence type="ECO:0000313" key="10">
    <source>
        <dbReference type="EMBL" id="RPJ66357.1"/>
    </source>
</evidence>
<organism evidence="10 11">
    <name type="scientific">Alteromonas sediminis</name>
    <dbReference type="NCBI Taxonomy" id="2259342"/>
    <lineage>
        <taxon>Bacteria</taxon>
        <taxon>Pseudomonadati</taxon>
        <taxon>Pseudomonadota</taxon>
        <taxon>Gammaproteobacteria</taxon>
        <taxon>Alteromonadales</taxon>
        <taxon>Alteromonadaceae</taxon>
        <taxon>Alteromonas/Salinimonas group</taxon>
        <taxon>Alteromonas</taxon>
    </lineage>
</organism>
<dbReference type="InterPro" id="IPR050085">
    <property type="entry name" value="AGPR"/>
</dbReference>
<keyword evidence="7" id="KW-0963">Cytoplasm</keyword>
<protein>
    <recommendedName>
        <fullName evidence="7">N-acetyl-gamma-glutamyl-phosphate reductase</fullName>
        <shortName evidence="7">AGPR</shortName>
        <ecNumber evidence="7">1.2.1.38</ecNumber>
    </recommendedName>
    <alternativeName>
        <fullName evidence="7">N-acetyl-glutamate semialdehyde dehydrogenase</fullName>
        <shortName evidence="7">NAGSA dehydrogenase</shortName>
    </alternativeName>
</protein>
<dbReference type="InterPro" id="IPR023013">
    <property type="entry name" value="AGPR_AS"/>
</dbReference>
<dbReference type="AlphaFoldDB" id="A0A3N5XYS9"/>
<dbReference type="CDD" id="cd23934">
    <property type="entry name" value="AGPR_1_C"/>
    <property type="match status" value="1"/>
</dbReference>
<dbReference type="Pfam" id="PF22698">
    <property type="entry name" value="Semialdhyde_dhC_1"/>
    <property type="match status" value="1"/>
</dbReference>
<evidence type="ECO:0000313" key="11">
    <source>
        <dbReference type="Proteomes" id="UP000275281"/>
    </source>
</evidence>
<keyword evidence="2 7" id="KW-0055">Arginine biosynthesis</keyword>
<dbReference type="FunFam" id="3.30.360.10:FF:000014">
    <property type="entry name" value="N-acetyl-gamma-glutamyl-phosphate reductase"/>
    <property type="match status" value="1"/>
</dbReference>
<reference evidence="10 11" key="1">
    <citation type="submission" date="2018-11" db="EMBL/GenBank/DDBJ databases">
        <authorList>
            <person name="Ye M.-Q."/>
            <person name="Du Z.-J."/>
        </authorList>
    </citation>
    <scope>NUCLEOTIDE SEQUENCE [LARGE SCALE GENOMIC DNA]</scope>
    <source>
        <strain evidence="10 11">U0105</strain>
    </source>
</reference>
<dbReference type="PROSITE" id="PS01224">
    <property type="entry name" value="ARGC"/>
    <property type="match status" value="1"/>
</dbReference>
<keyword evidence="11" id="KW-1185">Reference proteome</keyword>
<feature type="domain" description="Semialdehyde dehydrogenase NAD-binding" evidence="9">
    <location>
        <begin position="3"/>
        <end position="148"/>
    </location>
</feature>